<dbReference type="EMBL" id="QQRQ01000004">
    <property type="protein sequence ID" value="RFT07138.1"/>
    <property type="molecule type" value="Genomic_DNA"/>
</dbReference>
<sequence length="268" mass="29369">MKSLRFLLPLLAALLVSVGFFLPWMGAAWQDRALGHTTVQYETAPLHLADLIDHLKLAANGYSVVALTQASTRLSAQQAEEAAQTALNVMAEYPLCFFSLDQLFNPSLWTLHSATPFVAVSNLSVTSSQESTPSQDYFAADTANPSAAVFWNCSFSGSTGHQLDLILDDETGKMLAFSYRIPATNTAEAAFSMEDAVQMRQFCQQYYNLDAAQFSALLPLYPPGYLLPFTDQKGEQVNLSLRTSQTSVSNSSQEKWDFFVLSFNGAGV</sequence>
<dbReference type="AlphaFoldDB" id="A0A3E2B552"/>
<name>A0A3E2B552_9FIRM</name>
<gene>
    <name evidence="1" type="ORF">DV520_03890</name>
</gene>
<dbReference type="RefSeq" id="WP_021919432.1">
    <property type="nucleotide sequence ID" value="NZ_CAKXKJ010000001.1"/>
</dbReference>
<dbReference type="Proteomes" id="UP000260649">
    <property type="component" value="Unassembled WGS sequence"/>
</dbReference>
<keyword evidence="2" id="KW-1185">Reference proteome</keyword>
<protein>
    <submittedName>
        <fullName evidence="1">Uncharacterized protein</fullName>
    </submittedName>
</protein>
<proteinExistence type="predicted"/>
<comment type="caution">
    <text evidence="1">The sequence shown here is derived from an EMBL/GenBank/DDBJ whole genome shotgun (WGS) entry which is preliminary data.</text>
</comment>
<organism evidence="1 2">
    <name type="scientific">Evtepia gabavorous</name>
    <dbReference type="NCBI Taxonomy" id="2211183"/>
    <lineage>
        <taxon>Bacteria</taxon>
        <taxon>Bacillati</taxon>
        <taxon>Bacillota</taxon>
        <taxon>Clostridia</taxon>
        <taxon>Eubacteriales</taxon>
        <taxon>Evtepia</taxon>
    </lineage>
</organism>
<evidence type="ECO:0000313" key="1">
    <source>
        <dbReference type="EMBL" id="RFT07138.1"/>
    </source>
</evidence>
<reference evidence="1 2" key="1">
    <citation type="submission" date="2018-07" db="EMBL/GenBank/DDBJ databases">
        <title>GABA Modulating Bacteria of the Human Gut Microbiota.</title>
        <authorList>
            <person name="Strandwitz P."/>
            <person name="Kim K.H."/>
            <person name="Terekhova D."/>
            <person name="Liu J.K."/>
            <person name="Sharma A."/>
            <person name="Levering J."/>
            <person name="Mcdonald D."/>
            <person name="Dietrich D."/>
            <person name="Ramadhar T.R."/>
            <person name="Lekbua A."/>
            <person name="Mroue N."/>
            <person name="Liston C."/>
            <person name="Stewart E.J."/>
            <person name="Dubin M.J."/>
            <person name="Zengler K."/>
            <person name="Knight R."/>
            <person name="Gilbert J.A."/>
            <person name="Clardy J."/>
            <person name="Lewis K."/>
        </authorList>
    </citation>
    <scope>NUCLEOTIDE SEQUENCE [LARGE SCALE GENOMIC DNA]</scope>
    <source>
        <strain evidence="1 2">KLE1738</strain>
    </source>
</reference>
<accession>A0A3E2B552</accession>
<dbReference type="GeneID" id="97994884"/>
<evidence type="ECO:0000313" key="2">
    <source>
        <dbReference type="Proteomes" id="UP000260649"/>
    </source>
</evidence>